<evidence type="ECO:0000313" key="2">
    <source>
        <dbReference type="EMBL" id="SMX46430.1"/>
    </source>
</evidence>
<dbReference type="Gene3D" id="3.40.50.2000">
    <property type="entry name" value="Glycogen Phosphorylase B"/>
    <property type="match status" value="1"/>
</dbReference>
<name>A0A238KUW8_9RHOB</name>
<evidence type="ECO:0000259" key="1">
    <source>
        <dbReference type="Pfam" id="PF04101"/>
    </source>
</evidence>
<proteinExistence type="predicted"/>
<accession>A0A238KUW8</accession>
<organism evidence="2 3">
    <name type="scientific">Actibacterium lipolyticum</name>
    <dbReference type="NCBI Taxonomy" id="1524263"/>
    <lineage>
        <taxon>Bacteria</taxon>
        <taxon>Pseudomonadati</taxon>
        <taxon>Pseudomonadota</taxon>
        <taxon>Alphaproteobacteria</taxon>
        <taxon>Rhodobacterales</taxon>
        <taxon>Roseobacteraceae</taxon>
        <taxon>Actibacterium</taxon>
    </lineage>
</organism>
<feature type="domain" description="Glycosyl transferase family 28 C-terminal" evidence="1">
    <location>
        <begin position="1"/>
        <end position="103"/>
    </location>
</feature>
<gene>
    <name evidence="2" type="ORF">COL8621_03113</name>
</gene>
<evidence type="ECO:0000313" key="3">
    <source>
        <dbReference type="Proteomes" id="UP000202922"/>
    </source>
</evidence>
<protein>
    <recommendedName>
        <fullName evidence="1">Glycosyl transferase family 28 C-terminal domain-containing protein</fullName>
    </recommendedName>
</protein>
<reference evidence="3" key="1">
    <citation type="submission" date="2017-05" db="EMBL/GenBank/DDBJ databases">
        <authorList>
            <person name="Rodrigo-Torres L."/>
            <person name="Arahal R. D."/>
            <person name="Lucena T."/>
        </authorList>
    </citation>
    <scope>NUCLEOTIDE SEQUENCE [LARGE SCALE GENOMIC DNA]</scope>
    <source>
        <strain evidence="3">CECT 8621</strain>
    </source>
</reference>
<dbReference type="OrthoDB" id="7186565at2"/>
<dbReference type="Pfam" id="PF04101">
    <property type="entry name" value="Glyco_tran_28_C"/>
    <property type="match status" value="1"/>
</dbReference>
<dbReference type="InterPro" id="IPR007235">
    <property type="entry name" value="Glyco_trans_28_C"/>
</dbReference>
<dbReference type="Proteomes" id="UP000202922">
    <property type="component" value="Unassembled WGS sequence"/>
</dbReference>
<dbReference type="EMBL" id="FXYE01000002">
    <property type="protein sequence ID" value="SMX46430.1"/>
    <property type="molecule type" value="Genomic_DNA"/>
</dbReference>
<dbReference type="AlphaFoldDB" id="A0A238KUW8"/>
<dbReference type="SUPFAM" id="SSF53756">
    <property type="entry name" value="UDP-Glycosyltransferase/glycogen phosphorylase"/>
    <property type="match status" value="1"/>
</dbReference>
<keyword evidence="3" id="KW-1185">Reference proteome</keyword>
<sequence>MIFVTVGTQLPFPRLIDAMDELAPQLGEKVIAQCGPEGNGWQNIEVHDNNTPEEFRAYMREARVVVAHAGIGTILTAKQLGIPLIIVPRRIAFDEHRNDHQLATARYAEKLPGIHVAWTVDDLGPLLRQPNLEPAQDTPGPSHPALVSRLRRFVDED</sequence>
<dbReference type="GO" id="GO:0016758">
    <property type="term" value="F:hexosyltransferase activity"/>
    <property type="evidence" value="ECO:0007669"/>
    <property type="project" value="InterPro"/>
</dbReference>